<reference evidence="4" key="1">
    <citation type="submission" date="2016-06" db="UniProtKB">
        <authorList>
            <consortium name="WormBaseParasite"/>
        </authorList>
    </citation>
    <scope>IDENTIFICATION</scope>
</reference>
<dbReference type="AlphaFoldDB" id="A0A183A2F5"/>
<evidence type="ECO:0000313" key="4">
    <source>
        <dbReference type="WBParaSite" id="ECPE_0000114001-mRNA-1"/>
    </source>
</evidence>
<evidence type="ECO:0000313" key="3">
    <source>
        <dbReference type="Proteomes" id="UP000272942"/>
    </source>
</evidence>
<dbReference type="EMBL" id="UZAN01005538">
    <property type="protein sequence ID" value="VDP33627.1"/>
    <property type="molecule type" value="Genomic_DNA"/>
</dbReference>
<feature type="compositionally biased region" description="Polar residues" evidence="1">
    <location>
        <begin position="45"/>
        <end position="55"/>
    </location>
</feature>
<keyword evidence="3" id="KW-1185">Reference proteome</keyword>
<dbReference type="WBParaSite" id="ECPE_0000114001-mRNA-1">
    <property type="protein sequence ID" value="ECPE_0000114001-mRNA-1"/>
    <property type="gene ID" value="ECPE_0000114001"/>
</dbReference>
<accession>A0A183A2F5</accession>
<dbReference type="Proteomes" id="UP000272942">
    <property type="component" value="Unassembled WGS sequence"/>
</dbReference>
<evidence type="ECO:0000256" key="1">
    <source>
        <dbReference type="SAM" id="MobiDB-lite"/>
    </source>
</evidence>
<name>A0A183A2F5_9TREM</name>
<protein>
    <submittedName>
        <fullName evidence="2 4">Uncharacterized protein</fullName>
    </submittedName>
</protein>
<proteinExistence type="predicted"/>
<organism evidence="4">
    <name type="scientific">Echinostoma caproni</name>
    <dbReference type="NCBI Taxonomy" id="27848"/>
    <lineage>
        <taxon>Eukaryota</taxon>
        <taxon>Metazoa</taxon>
        <taxon>Spiralia</taxon>
        <taxon>Lophotrochozoa</taxon>
        <taxon>Platyhelminthes</taxon>
        <taxon>Trematoda</taxon>
        <taxon>Digenea</taxon>
        <taxon>Plagiorchiida</taxon>
        <taxon>Echinostomata</taxon>
        <taxon>Echinostomatoidea</taxon>
        <taxon>Echinostomatidae</taxon>
        <taxon>Echinostoma</taxon>
    </lineage>
</organism>
<sequence length="123" mass="13401">MLQLYWGHEGPIPQRGLRHLCCAGLDTCVLPGPNSATGTDPEHTTAAQSGESAASGTGERELECLDCLDMLTWLNYADLICQHMAPLRPSPKVNVEFSVEALTRAAEFPGILPKFVHVIFPDR</sequence>
<feature type="region of interest" description="Disordered" evidence="1">
    <location>
        <begin position="33"/>
        <end position="57"/>
    </location>
</feature>
<reference evidence="2 3" key="2">
    <citation type="submission" date="2018-11" db="EMBL/GenBank/DDBJ databases">
        <authorList>
            <consortium name="Pathogen Informatics"/>
        </authorList>
    </citation>
    <scope>NUCLEOTIDE SEQUENCE [LARGE SCALE GENOMIC DNA]</scope>
    <source>
        <strain evidence="2 3">Egypt</strain>
    </source>
</reference>
<gene>
    <name evidence="2" type="ORF">ECPE_LOCUS1140</name>
</gene>
<evidence type="ECO:0000313" key="2">
    <source>
        <dbReference type="EMBL" id="VDP33627.1"/>
    </source>
</evidence>